<dbReference type="Pfam" id="PF13280">
    <property type="entry name" value="WYL"/>
    <property type="match status" value="1"/>
</dbReference>
<dbReference type="RefSeq" id="WP_386044994.1">
    <property type="nucleotide sequence ID" value="NZ_JBHUIO010000005.1"/>
</dbReference>
<dbReference type="InterPro" id="IPR001034">
    <property type="entry name" value="DeoR_HTH"/>
</dbReference>
<protein>
    <submittedName>
        <fullName evidence="4">Helix-turn-helix transcriptional regulator</fullName>
    </submittedName>
</protein>
<reference evidence="5" key="1">
    <citation type="journal article" date="2019" name="Int. J. Syst. Evol. Microbiol.">
        <title>The Global Catalogue of Microorganisms (GCM) 10K type strain sequencing project: providing services to taxonomists for standard genome sequencing and annotation.</title>
        <authorList>
            <consortium name="The Broad Institute Genomics Platform"/>
            <consortium name="The Broad Institute Genome Sequencing Center for Infectious Disease"/>
            <person name="Wu L."/>
            <person name="Ma J."/>
        </authorList>
    </citation>
    <scope>NUCLEOTIDE SEQUENCE [LARGE SCALE GENOMIC DNA]</scope>
    <source>
        <strain evidence="5">CGMCC 1.13574</strain>
    </source>
</reference>
<feature type="domain" description="HTH deoR-type" evidence="3">
    <location>
        <begin position="2"/>
        <end position="57"/>
    </location>
</feature>
<dbReference type="SUPFAM" id="SSF46785">
    <property type="entry name" value="Winged helix' DNA-binding domain"/>
    <property type="match status" value="1"/>
</dbReference>
<dbReference type="PROSITE" id="PS52050">
    <property type="entry name" value="WYL"/>
    <property type="match status" value="1"/>
</dbReference>
<dbReference type="PIRSF" id="PIRSF016838">
    <property type="entry name" value="PafC"/>
    <property type="match status" value="1"/>
</dbReference>
<comment type="caution">
    <text evidence="4">The sequence shown here is derived from an EMBL/GenBank/DDBJ whole genome shotgun (WGS) entry which is preliminary data.</text>
</comment>
<evidence type="ECO:0000313" key="5">
    <source>
        <dbReference type="Proteomes" id="UP001597343"/>
    </source>
</evidence>
<name>A0ABW4ZUI8_9BACL</name>
<dbReference type="InterPro" id="IPR036388">
    <property type="entry name" value="WH-like_DNA-bd_sf"/>
</dbReference>
<dbReference type="InterPro" id="IPR051534">
    <property type="entry name" value="CBASS_pafABC_assoc_protein"/>
</dbReference>
<dbReference type="Pfam" id="PF08279">
    <property type="entry name" value="HTH_11"/>
    <property type="match status" value="1"/>
</dbReference>
<dbReference type="EMBL" id="JBHUIO010000005">
    <property type="protein sequence ID" value="MFD2169667.1"/>
    <property type="molecule type" value="Genomic_DNA"/>
</dbReference>
<evidence type="ECO:0000256" key="2">
    <source>
        <dbReference type="ARBA" id="ARBA00023163"/>
    </source>
</evidence>
<sequence>MRLHRLIAILLLLESRGKVKAKELANALETSVRSIYRDLDLLAEAGIPIMTATGPAGGIRLMEGYTVNLKQLNSDDVIHLYLTGMGIYAGGQSESGLKLTNALLKLEKTLPVAYQADIRKARARFYFDDTPWWTERVTIPCLEALRIAVWRSQKLRIEYRKVDGVCSTRKISPYGLVVKQADWYLVAFCEDVGAIRTFKCERIVKAERTDEEFEVPDSFVLEDHWNRLESDFKRSCRETEHFPVILKVDRANQALLKRLDVIESAEQGDHLCVTVNLFSYEAACRAMLEMIAQVEVVEPDMLRQFVRTKVMELLAIYS</sequence>
<proteinExistence type="predicted"/>
<keyword evidence="1" id="KW-0805">Transcription regulation</keyword>
<accession>A0ABW4ZUI8</accession>
<dbReference type="Gene3D" id="1.10.10.10">
    <property type="entry name" value="Winged helix-like DNA-binding domain superfamily/Winged helix DNA-binding domain"/>
    <property type="match status" value="1"/>
</dbReference>
<dbReference type="PANTHER" id="PTHR34580">
    <property type="match status" value="1"/>
</dbReference>
<dbReference type="InterPro" id="IPR013196">
    <property type="entry name" value="HTH_11"/>
</dbReference>
<organism evidence="4 5">
    <name type="scientific">Tumebacillus lipolyticus</name>
    <dbReference type="NCBI Taxonomy" id="1280370"/>
    <lineage>
        <taxon>Bacteria</taxon>
        <taxon>Bacillati</taxon>
        <taxon>Bacillota</taxon>
        <taxon>Bacilli</taxon>
        <taxon>Bacillales</taxon>
        <taxon>Alicyclobacillaceae</taxon>
        <taxon>Tumebacillus</taxon>
    </lineage>
</organism>
<keyword evidence="5" id="KW-1185">Reference proteome</keyword>
<dbReference type="PANTHER" id="PTHR34580:SF1">
    <property type="entry name" value="PROTEIN PAFC"/>
    <property type="match status" value="1"/>
</dbReference>
<evidence type="ECO:0000259" key="3">
    <source>
        <dbReference type="PROSITE" id="PS51000"/>
    </source>
</evidence>
<dbReference type="PROSITE" id="PS51000">
    <property type="entry name" value="HTH_DEOR_2"/>
    <property type="match status" value="1"/>
</dbReference>
<evidence type="ECO:0000313" key="4">
    <source>
        <dbReference type="EMBL" id="MFD2169667.1"/>
    </source>
</evidence>
<dbReference type="InterPro" id="IPR026881">
    <property type="entry name" value="WYL_dom"/>
</dbReference>
<keyword evidence="2" id="KW-0804">Transcription</keyword>
<evidence type="ECO:0000256" key="1">
    <source>
        <dbReference type="ARBA" id="ARBA00023015"/>
    </source>
</evidence>
<gene>
    <name evidence="4" type="ORF">ACFSOY_06630</name>
</gene>
<dbReference type="InterPro" id="IPR028349">
    <property type="entry name" value="PafC-like"/>
</dbReference>
<dbReference type="Proteomes" id="UP001597343">
    <property type="component" value="Unassembled WGS sequence"/>
</dbReference>
<dbReference type="InterPro" id="IPR036390">
    <property type="entry name" value="WH_DNA-bd_sf"/>
</dbReference>